<name>A0ABW5MMB4_9SPHI</name>
<comment type="caution">
    <text evidence="2">The sequence shown here is derived from an EMBL/GenBank/DDBJ whole genome shotgun (WGS) entry which is preliminary data.</text>
</comment>
<sequence>MQEIIGLNSYIHDKKDMAQNKTTENDLSVTDFLNTIPDENKKADCFNLSDIITKTTGFKAKMWGTAIVGFGSYHYKYESGREGDAPLFGFSPRKDAIALYFSSRFNNREELLAKFGKHKTAKACVYVKKMSDIDVEVLKQMVTNSVAWISSLYP</sequence>
<dbReference type="RefSeq" id="WP_379079983.1">
    <property type="nucleotide sequence ID" value="NZ_JBHULL010000010.1"/>
</dbReference>
<proteinExistence type="predicted"/>
<reference evidence="3" key="1">
    <citation type="journal article" date="2019" name="Int. J. Syst. Evol. Microbiol.">
        <title>The Global Catalogue of Microorganisms (GCM) 10K type strain sequencing project: providing services to taxonomists for standard genome sequencing and annotation.</title>
        <authorList>
            <consortium name="The Broad Institute Genomics Platform"/>
            <consortium name="The Broad Institute Genome Sequencing Center for Infectious Disease"/>
            <person name="Wu L."/>
            <person name="Ma J."/>
        </authorList>
    </citation>
    <scope>NUCLEOTIDE SEQUENCE [LARGE SCALE GENOMIC DNA]</scope>
    <source>
        <strain evidence="3">KCTC 42866</strain>
    </source>
</reference>
<organism evidence="2 3">
    <name type="scientific">Pedobacter vanadiisoli</name>
    <dbReference type="NCBI Taxonomy" id="1761975"/>
    <lineage>
        <taxon>Bacteria</taxon>
        <taxon>Pseudomonadati</taxon>
        <taxon>Bacteroidota</taxon>
        <taxon>Sphingobacteriia</taxon>
        <taxon>Sphingobacteriales</taxon>
        <taxon>Sphingobacteriaceae</taxon>
        <taxon>Pedobacter</taxon>
    </lineage>
</organism>
<evidence type="ECO:0000313" key="3">
    <source>
        <dbReference type="Proteomes" id="UP001597461"/>
    </source>
</evidence>
<dbReference type="Proteomes" id="UP001597461">
    <property type="component" value="Unassembled WGS sequence"/>
</dbReference>
<accession>A0ABW5MMB4</accession>
<dbReference type="SUPFAM" id="SSF159888">
    <property type="entry name" value="YdhG-like"/>
    <property type="match status" value="1"/>
</dbReference>
<protein>
    <submittedName>
        <fullName evidence="2">DUF1801 domain-containing protein</fullName>
    </submittedName>
</protein>
<feature type="domain" description="YdhG-like" evidence="1">
    <location>
        <begin position="41"/>
        <end position="145"/>
    </location>
</feature>
<keyword evidence="3" id="KW-1185">Reference proteome</keyword>
<dbReference type="Pfam" id="PF08818">
    <property type="entry name" value="DUF1801"/>
    <property type="match status" value="1"/>
</dbReference>
<evidence type="ECO:0000313" key="2">
    <source>
        <dbReference type="EMBL" id="MFD2583639.1"/>
    </source>
</evidence>
<gene>
    <name evidence="2" type="ORF">ACFSR6_14160</name>
</gene>
<evidence type="ECO:0000259" key="1">
    <source>
        <dbReference type="Pfam" id="PF08818"/>
    </source>
</evidence>
<dbReference type="InterPro" id="IPR014922">
    <property type="entry name" value="YdhG-like"/>
</dbReference>
<dbReference type="EMBL" id="JBHULL010000010">
    <property type="protein sequence ID" value="MFD2583639.1"/>
    <property type="molecule type" value="Genomic_DNA"/>
</dbReference>